<proteinExistence type="predicted"/>
<keyword evidence="2 4" id="KW-0863">Zinc-finger</keyword>
<dbReference type="VEuPathDB" id="FungiDB:SMAC_02197"/>
<dbReference type="Pfam" id="PF00097">
    <property type="entry name" value="zf-C3HC4"/>
    <property type="match status" value="1"/>
</dbReference>
<dbReference type="PANTHER" id="PTHR16079:SF4">
    <property type="entry name" value="E3 UBIQUITIN-PROTEIN LIGASE CHFR"/>
    <property type="match status" value="1"/>
</dbReference>
<dbReference type="InterPro" id="IPR036028">
    <property type="entry name" value="SH3-like_dom_sf"/>
</dbReference>
<dbReference type="GO" id="GO:0006511">
    <property type="term" value="P:ubiquitin-dependent protein catabolic process"/>
    <property type="evidence" value="ECO:0007669"/>
    <property type="project" value="TreeGrafter"/>
</dbReference>
<feature type="compositionally biased region" description="Gly residues" evidence="5">
    <location>
        <begin position="193"/>
        <end position="204"/>
    </location>
</feature>
<feature type="compositionally biased region" description="Low complexity" evidence="5">
    <location>
        <begin position="810"/>
        <end position="846"/>
    </location>
</feature>
<name>A0A8S8ZUT4_SORMA</name>
<feature type="compositionally biased region" description="Low complexity" evidence="5">
    <location>
        <begin position="513"/>
        <end position="535"/>
    </location>
</feature>
<keyword evidence="1" id="KW-0479">Metal-binding</keyword>
<feature type="compositionally biased region" description="Polar residues" evidence="5">
    <location>
        <begin position="590"/>
        <end position="603"/>
    </location>
</feature>
<feature type="compositionally biased region" description="Low complexity" evidence="5">
    <location>
        <begin position="1004"/>
        <end position="1017"/>
    </location>
</feature>
<dbReference type="InterPro" id="IPR001841">
    <property type="entry name" value="Znf_RING"/>
</dbReference>
<feature type="region of interest" description="Disordered" evidence="5">
    <location>
        <begin position="805"/>
        <end position="854"/>
    </location>
</feature>
<dbReference type="GO" id="GO:0008270">
    <property type="term" value="F:zinc ion binding"/>
    <property type="evidence" value="ECO:0007669"/>
    <property type="project" value="UniProtKB-KW"/>
</dbReference>
<feature type="compositionally biased region" description="Basic and acidic residues" evidence="5">
    <location>
        <begin position="1027"/>
        <end position="1052"/>
    </location>
</feature>
<feature type="compositionally biased region" description="Polar residues" evidence="5">
    <location>
        <begin position="221"/>
        <end position="238"/>
    </location>
</feature>
<evidence type="ECO:0000256" key="1">
    <source>
        <dbReference type="ARBA" id="ARBA00022723"/>
    </source>
</evidence>
<dbReference type="PROSITE" id="PS50089">
    <property type="entry name" value="ZF_RING_2"/>
    <property type="match status" value="1"/>
</dbReference>
<evidence type="ECO:0000313" key="8">
    <source>
        <dbReference type="Proteomes" id="UP000433876"/>
    </source>
</evidence>
<dbReference type="InterPro" id="IPR052256">
    <property type="entry name" value="E3_ubiquitin-ligase_CHFR"/>
</dbReference>
<feature type="region of interest" description="Disordered" evidence="5">
    <location>
        <begin position="190"/>
        <end position="310"/>
    </location>
</feature>
<dbReference type="SMART" id="SM00184">
    <property type="entry name" value="RING"/>
    <property type="match status" value="1"/>
</dbReference>
<organism evidence="7 8">
    <name type="scientific">Sordaria macrospora</name>
    <dbReference type="NCBI Taxonomy" id="5147"/>
    <lineage>
        <taxon>Eukaryota</taxon>
        <taxon>Fungi</taxon>
        <taxon>Dikarya</taxon>
        <taxon>Ascomycota</taxon>
        <taxon>Pezizomycotina</taxon>
        <taxon>Sordariomycetes</taxon>
        <taxon>Sordariomycetidae</taxon>
        <taxon>Sordariales</taxon>
        <taxon>Sordariaceae</taxon>
        <taxon>Sordaria</taxon>
    </lineage>
</organism>
<evidence type="ECO:0000256" key="3">
    <source>
        <dbReference type="ARBA" id="ARBA00022833"/>
    </source>
</evidence>
<feature type="region of interest" description="Disordered" evidence="5">
    <location>
        <begin position="552"/>
        <end position="603"/>
    </location>
</feature>
<reference evidence="7 8" key="1">
    <citation type="submission" date="2017-07" db="EMBL/GenBank/DDBJ databases">
        <title>Genome sequence of the Sordaria macrospora wild type strain R19027.</title>
        <authorList>
            <person name="Nowrousian M."/>
            <person name="Teichert I."/>
            <person name="Kueck U."/>
        </authorList>
    </citation>
    <scope>NUCLEOTIDE SEQUENCE [LARGE SCALE GENOMIC DNA]</scope>
    <source>
        <strain evidence="7 8">R19027</strain>
        <tissue evidence="7">Mycelium</tissue>
    </source>
</reference>
<dbReference type="InterPro" id="IPR017907">
    <property type="entry name" value="Znf_RING_CS"/>
</dbReference>
<dbReference type="GO" id="GO:0016567">
    <property type="term" value="P:protein ubiquitination"/>
    <property type="evidence" value="ECO:0007669"/>
    <property type="project" value="TreeGrafter"/>
</dbReference>
<evidence type="ECO:0000259" key="6">
    <source>
        <dbReference type="PROSITE" id="PS50089"/>
    </source>
</evidence>
<sequence>MMETPTSSSIKKAAASVNLESELTCSICTDLLYQPLTLLDCLHTFCGACLKEWFASQAYRAETSPLPPPPPSEQHKVFTCPACRDPVRDTKHDARVATLLEMFLAMNPERTRPEEERREMDERYRKGSKVLPRIKRWEDRTEEEMRLDEEERRVLHEVQEMSLREAWAALEAGNSGSMLGTTTGSATGSMVGVVGGGGGGGSAVGGSSERRRRASHAPHGSHQSQGMTSRDVSRNRASGTGTGTGSMVGRDRDRERVRDSSAAPSTSSRIRAQNATLHPENHYADERRRRRSESRQRETEERTRRLEHQSSLRSLISADDLGDIDIEREIEEFARQIQEEGLLDGLDLDNIDLDNNDELSKKIMEAYRRRHRERTRVNAERSARRNTAASSTTQSSYRPEPLVTSRTRPPPDHATRPASIRSGVSRSREPSASSNEERHRYPPSAGAAHLDVQGASRRRRTTSSASRSSTVPVPSQAEQQPRVSAHRSQTEVIRSSTTSEATQPIRPSVGVITETRSSSSPTVSSSNPLLTTTTANSSDMRALSFNARAAGIGVTQPHTQTDGSSDSDTSGRRRRRTTTTTSDRRPSTTQGKSEITSAPSVPNFVSTSGPVSIHLAANNSTPPVQPQLQPSNMPRYSEPLINCNGCGMEHIEYKLHFNCSICHNGDWNICLDCWRKRKGCLHWFGFGYAVWHRWNKAKASGHHPNLPPPHRLTAVRYLPPLPPPSKPSDVSSSSSSRARSSLAANPLDRLQSGTFCCRCSAFANECYWRCEFCNEGEWGFCNNCVNQEKACSHPLQALTYLPPASSAPVTSGTPPAPADSSAPPTTESTDGTTTTHSRSSSISQTTLPNLPPFSKPNLTAPSTGFYRPLTFLPPCDICSIPIPPSSPRFHCPSCPSKHAPSPIPRVGEYNICTACYHSLVPDSVAEENGPAGWRRCPQSGHRMTIVSFLVDERTGVERRTVINEIVGGHRLKVESFLLGGVRGMQIWSWKGNTTDSSVPLPSPGSDVSHNSTSTSSGTGAGTGQGQDGKDSNSDSDHKEKEKEKETQKEKWLQRLVSMDVSHPAVPPGHSPDEPLSPISSPTSPTSLSPSSGRSPPGVVGGRFTTDAFPPDGGTGTKVTARFSWYRSSLEAKNELIFPKGAEITEVEVLNEEWGVGWYMGEVGLFPRGYVR</sequence>
<dbReference type="InterPro" id="IPR018957">
    <property type="entry name" value="Znf_C3HC4_RING-type"/>
</dbReference>
<feature type="compositionally biased region" description="Polar residues" evidence="5">
    <location>
        <begin position="385"/>
        <end position="397"/>
    </location>
</feature>
<accession>A0A8S8ZUT4</accession>
<dbReference type="Gene3D" id="2.30.30.40">
    <property type="entry name" value="SH3 Domains"/>
    <property type="match status" value="1"/>
</dbReference>
<gene>
    <name evidence="7" type="ORF">SMACR_02198</name>
</gene>
<feature type="region of interest" description="Disordered" evidence="5">
    <location>
        <begin position="994"/>
        <end position="1100"/>
    </location>
</feature>
<protein>
    <recommendedName>
        <fullName evidence="6">RING-type domain-containing protein</fullName>
    </recommendedName>
</protein>
<comment type="caution">
    <text evidence="7">The sequence shown here is derived from an EMBL/GenBank/DDBJ whole genome shotgun (WGS) entry which is preliminary data.</text>
</comment>
<dbReference type="GO" id="GO:0004842">
    <property type="term" value="F:ubiquitin-protein transferase activity"/>
    <property type="evidence" value="ECO:0007669"/>
    <property type="project" value="TreeGrafter"/>
</dbReference>
<dbReference type="EMBL" id="NMPR01000062">
    <property type="protein sequence ID" value="KAA8632075.1"/>
    <property type="molecule type" value="Genomic_DNA"/>
</dbReference>
<evidence type="ECO:0000256" key="4">
    <source>
        <dbReference type="PROSITE-ProRule" id="PRU00175"/>
    </source>
</evidence>
<evidence type="ECO:0000256" key="2">
    <source>
        <dbReference type="ARBA" id="ARBA00022771"/>
    </source>
</evidence>
<feature type="compositionally biased region" description="Basic and acidic residues" evidence="5">
    <location>
        <begin position="279"/>
        <end position="310"/>
    </location>
</feature>
<feature type="compositionally biased region" description="Polar residues" evidence="5">
    <location>
        <begin position="422"/>
        <end position="434"/>
    </location>
</feature>
<dbReference type="PROSITE" id="PS00518">
    <property type="entry name" value="ZF_RING_1"/>
    <property type="match status" value="1"/>
</dbReference>
<feature type="domain" description="RING-type" evidence="6">
    <location>
        <begin position="25"/>
        <end position="84"/>
    </location>
</feature>
<feature type="region of interest" description="Disordered" evidence="5">
    <location>
        <begin position="370"/>
        <end position="535"/>
    </location>
</feature>
<dbReference type="SUPFAM" id="SSF57850">
    <property type="entry name" value="RING/U-box"/>
    <property type="match status" value="1"/>
</dbReference>
<feature type="compositionally biased region" description="Polar residues" evidence="5">
    <location>
        <begin position="471"/>
        <end position="502"/>
    </location>
</feature>
<dbReference type="GO" id="GO:0005634">
    <property type="term" value="C:nucleus"/>
    <property type="evidence" value="ECO:0007669"/>
    <property type="project" value="TreeGrafter"/>
</dbReference>
<dbReference type="InterPro" id="IPR013083">
    <property type="entry name" value="Znf_RING/FYVE/PHD"/>
</dbReference>
<evidence type="ECO:0000313" key="7">
    <source>
        <dbReference type="EMBL" id="KAA8632075.1"/>
    </source>
</evidence>
<dbReference type="AlphaFoldDB" id="A0A8S8ZUT4"/>
<evidence type="ECO:0000256" key="5">
    <source>
        <dbReference type="SAM" id="MobiDB-lite"/>
    </source>
</evidence>
<dbReference type="Proteomes" id="UP000433876">
    <property type="component" value="Unassembled WGS sequence"/>
</dbReference>
<feature type="compositionally biased region" description="Basic and acidic residues" evidence="5">
    <location>
        <begin position="249"/>
        <end position="259"/>
    </location>
</feature>
<keyword evidence="3" id="KW-0862">Zinc</keyword>
<feature type="compositionally biased region" description="Polar residues" evidence="5">
    <location>
        <begin position="262"/>
        <end position="276"/>
    </location>
</feature>
<dbReference type="SUPFAM" id="SSF50044">
    <property type="entry name" value="SH3-domain"/>
    <property type="match status" value="1"/>
</dbReference>
<dbReference type="Gene3D" id="3.30.40.10">
    <property type="entry name" value="Zinc/RING finger domain, C3HC4 (zinc finger)"/>
    <property type="match status" value="1"/>
</dbReference>
<dbReference type="PANTHER" id="PTHR16079">
    <property type="entry name" value="UBIQUITIN LIGASE PROTEIN CHFR"/>
    <property type="match status" value="1"/>
</dbReference>
<feature type="compositionally biased region" description="Low complexity" evidence="5">
    <location>
        <begin position="1075"/>
        <end position="1097"/>
    </location>
</feature>